<proteinExistence type="inferred from homology"/>
<name>A0A1D8JI33_9BACL</name>
<dbReference type="InterPro" id="IPR010273">
    <property type="entry name" value="DUF881"/>
</dbReference>
<dbReference type="AlphaFoldDB" id="A0A1D8JI33"/>
<evidence type="ECO:0008006" key="5">
    <source>
        <dbReference type="Google" id="ProtNLM"/>
    </source>
</evidence>
<protein>
    <recommendedName>
        <fullName evidence="5">DUF881 domain-containing protein</fullName>
    </recommendedName>
</protein>
<comment type="similarity">
    <text evidence="1">Belongs to the UPF0749 family.</text>
</comment>
<evidence type="ECO:0000256" key="1">
    <source>
        <dbReference type="ARBA" id="ARBA00009108"/>
    </source>
</evidence>
<evidence type="ECO:0000313" key="4">
    <source>
        <dbReference type="Proteomes" id="UP000185746"/>
    </source>
</evidence>
<evidence type="ECO:0000313" key="3">
    <source>
        <dbReference type="EMBL" id="AOV08343.1"/>
    </source>
</evidence>
<dbReference type="Pfam" id="PF05949">
    <property type="entry name" value="DUF881"/>
    <property type="match status" value="1"/>
</dbReference>
<dbReference type="PANTHER" id="PTHR37313">
    <property type="entry name" value="UPF0749 PROTEIN RV1825"/>
    <property type="match status" value="1"/>
</dbReference>
<dbReference type="Proteomes" id="UP000185746">
    <property type="component" value="Chromosome"/>
</dbReference>
<feature type="coiled-coil region" evidence="2">
    <location>
        <begin position="59"/>
        <end position="93"/>
    </location>
</feature>
<dbReference type="KEGG" id="surl:BI350_12900"/>
<accession>A0A1D8JI33</accession>
<dbReference type="Gene3D" id="3.30.70.1880">
    <property type="entry name" value="Protein of unknown function DUF881"/>
    <property type="match status" value="1"/>
</dbReference>
<evidence type="ECO:0000256" key="2">
    <source>
        <dbReference type="SAM" id="Coils"/>
    </source>
</evidence>
<dbReference type="EMBL" id="CP017560">
    <property type="protein sequence ID" value="AOV08343.1"/>
    <property type="molecule type" value="Genomic_DNA"/>
</dbReference>
<keyword evidence="4" id="KW-1185">Reference proteome</keyword>
<keyword evidence="2" id="KW-0175">Coiled coil</keyword>
<sequence>MRKRSNWMRRVSSFFDKRGRPILFAIVFLVLGFILAFSYRTFGKDAQHDQLSSSAFLAEEKYRGELIEQQERNRELSDDIGVKQEEIRAYERSFLEQEEDHADLVEEAKDLRLLLGVVPAMGQGLRVTLKDAEYDPIEQNPNDYIVHESHIFKVINELRISGAQGISINGQRITHNSYIKCTGPVITVDGRTFPAPFVIEAVGKMDVLHEALYLKGGVVDRLLLDNIVVTTEQIKNLQLAAVGEES</sequence>
<reference evidence="3 4" key="1">
    <citation type="submission" date="2016-09" db="EMBL/GenBank/DDBJ databases">
        <title>Complete genome sequence of the Lysinibacillus sphaericus LMG 22257, a specie of Bacillus with ureolytic activity that can effectively biodeposit calcium carbonate.</title>
        <authorList>
            <person name="Yan W."/>
        </authorList>
    </citation>
    <scope>NUCLEOTIDE SEQUENCE [LARGE SCALE GENOMIC DNA]</scope>
    <source>
        <strain evidence="3 4">LMG 22257</strain>
    </source>
</reference>
<gene>
    <name evidence="3" type="ORF">BI350_12900</name>
</gene>
<organism evidence="3 4">
    <name type="scientific">Sporosarcina ureilytica</name>
    <dbReference type="NCBI Taxonomy" id="298596"/>
    <lineage>
        <taxon>Bacteria</taxon>
        <taxon>Bacillati</taxon>
        <taxon>Bacillota</taxon>
        <taxon>Bacilli</taxon>
        <taxon>Bacillales</taxon>
        <taxon>Caryophanaceae</taxon>
        <taxon>Sporosarcina</taxon>
    </lineage>
</organism>
<dbReference type="PANTHER" id="PTHR37313:SF2">
    <property type="entry name" value="UPF0749 PROTEIN YLXX"/>
    <property type="match status" value="1"/>
</dbReference>